<dbReference type="GO" id="GO:0005829">
    <property type="term" value="C:cytosol"/>
    <property type="evidence" value="ECO:0007669"/>
    <property type="project" value="TreeGrafter"/>
</dbReference>
<feature type="non-terminal residue" evidence="9">
    <location>
        <position position="1"/>
    </location>
</feature>
<evidence type="ECO:0000256" key="1">
    <source>
        <dbReference type="ARBA" id="ARBA00004733"/>
    </source>
</evidence>
<dbReference type="GO" id="GO:0004834">
    <property type="term" value="F:tryptophan synthase activity"/>
    <property type="evidence" value="ECO:0007669"/>
    <property type="project" value="UniProtKB-EC"/>
</dbReference>
<dbReference type="PANTHER" id="PTHR43406:SF1">
    <property type="entry name" value="TRYPTOPHAN SYNTHASE ALPHA CHAIN, CHLOROPLASTIC"/>
    <property type="match status" value="1"/>
</dbReference>
<dbReference type="Proteomes" id="UP000264719">
    <property type="component" value="Unassembled WGS sequence"/>
</dbReference>
<keyword evidence="5" id="KW-0822">Tryptophan biosynthesis</keyword>
<evidence type="ECO:0000256" key="5">
    <source>
        <dbReference type="ARBA" id="ARBA00022822"/>
    </source>
</evidence>
<organism evidence="9 10">
    <name type="scientific">Roseovarius nubinhibens</name>
    <dbReference type="NCBI Taxonomy" id="314263"/>
    <lineage>
        <taxon>Bacteria</taxon>
        <taxon>Pseudomonadati</taxon>
        <taxon>Pseudomonadota</taxon>
        <taxon>Alphaproteobacteria</taxon>
        <taxon>Rhodobacterales</taxon>
        <taxon>Roseobacteraceae</taxon>
        <taxon>Roseovarius</taxon>
    </lineage>
</organism>
<name>A0A348WH91_9RHOB</name>
<comment type="pathway">
    <text evidence="1">Amino-acid biosynthesis; L-tryptophan biosynthesis; L-tryptophan from chorismate: step 5/5.</text>
</comment>
<comment type="caution">
    <text evidence="9">The sequence shown here is derived from an EMBL/GenBank/DDBJ whole genome shotgun (WGS) entry which is preliminary data.</text>
</comment>
<dbReference type="UniPathway" id="UPA00035">
    <property type="reaction ID" value="UER00044"/>
</dbReference>
<dbReference type="InterPro" id="IPR013785">
    <property type="entry name" value="Aldolase_TIM"/>
</dbReference>
<dbReference type="EMBL" id="DMVW01000179">
    <property type="protein sequence ID" value="HAR53903.1"/>
    <property type="molecule type" value="Genomic_DNA"/>
</dbReference>
<dbReference type="Gene3D" id="3.20.20.70">
    <property type="entry name" value="Aldolase class I"/>
    <property type="match status" value="1"/>
</dbReference>
<proteinExistence type="predicted"/>
<comment type="subunit">
    <text evidence="2">Tetramer of two alpha and two beta chains.</text>
</comment>
<evidence type="ECO:0000256" key="3">
    <source>
        <dbReference type="ARBA" id="ARBA00012043"/>
    </source>
</evidence>
<evidence type="ECO:0000313" key="10">
    <source>
        <dbReference type="Proteomes" id="UP000264719"/>
    </source>
</evidence>
<dbReference type="SUPFAM" id="SSF51366">
    <property type="entry name" value="Ribulose-phoshate binding barrel"/>
    <property type="match status" value="1"/>
</dbReference>
<evidence type="ECO:0000256" key="2">
    <source>
        <dbReference type="ARBA" id="ARBA00011270"/>
    </source>
</evidence>
<dbReference type="InterPro" id="IPR011060">
    <property type="entry name" value="RibuloseP-bd_barrel"/>
</dbReference>
<dbReference type="PANTHER" id="PTHR43406">
    <property type="entry name" value="TRYPTOPHAN SYNTHASE, ALPHA CHAIN"/>
    <property type="match status" value="1"/>
</dbReference>
<reference evidence="9 10" key="1">
    <citation type="journal article" date="2018" name="Nat. Biotechnol.">
        <title>A standardized bacterial taxonomy based on genome phylogeny substantially revises the tree of life.</title>
        <authorList>
            <person name="Parks D.H."/>
            <person name="Chuvochina M."/>
            <person name="Waite D.W."/>
            <person name="Rinke C."/>
            <person name="Skarshewski A."/>
            <person name="Chaumeil P.A."/>
            <person name="Hugenholtz P."/>
        </authorList>
    </citation>
    <scope>NUCLEOTIDE SEQUENCE [LARGE SCALE GENOMIC DNA]</scope>
    <source>
        <strain evidence="9">UBA9169</strain>
    </source>
</reference>
<keyword evidence="7 9" id="KW-0456">Lyase</keyword>
<comment type="catalytic activity">
    <reaction evidence="8">
        <text>(1S,2R)-1-C-(indol-3-yl)glycerol 3-phosphate + L-serine = D-glyceraldehyde 3-phosphate + L-tryptophan + H2O</text>
        <dbReference type="Rhea" id="RHEA:10532"/>
        <dbReference type="ChEBI" id="CHEBI:15377"/>
        <dbReference type="ChEBI" id="CHEBI:33384"/>
        <dbReference type="ChEBI" id="CHEBI:57912"/>
        <dbReference type="ChEBI" id="CHEBI:58866"/>
        <dbReference type="ChEBI" id="CHEBI:59776"/>
        <dbReference type="EC" id="4.2.1.20"/>
    </reaction>
</comment>
<keyword evidence="4" id="KW-0028">Amino-acid biosynthesis</keyword>
<dbReference type="Pfam" id="PF00290">
    <property type="entry name" value="Trp_syntA"/>
    <property type="match status" value="1"/>
</dbReference>
<evidence type="ECO:0000256" key="8">
    <source>
        <dbReference type="ARBA" id="ARBA00049047"/>
    </source>
</evidence>
<evidence type="ECO:0000256" key="4">
    <source>
        <dbReference type="ARBA" id="ARBA00022605"/>
    </source>
</evidence>
<gene>
    <name evidence="9" type="primary">trpA</name>
    <name evidence="9" type="ORF">DCS45_18795</name>
</gene>
<protein>
    <recommendedName>
        <fullName evidence="3">tryptophan synthase</fullName>
        <ecNumber evidence="3">4.2.1.20</ecNumber>
    </recommendedName>
</protein>
<dbReference type="AlphaFoldDB" id="A0A348WH91"/>
<evidence type="ECO:0000256" key="7">
    <source>
        <dbReference type="ARBA" id="ARBA00023239"/>
    </source>
</evidence>
<keyword evidence="6" id="KW-0057">Aromatic amino acid biosynthesis</keyword>
<sequence length="69" mass="6903">PEVARIKAATDLPVIIGFGIRTPEVSREMASVADGAVVGSAIVSAMAEGKPVGEVLDFVKGLADGAHSA</sequence>
<dbReference type="InterPro" id="IPR002028">
    <property type="entry name" value="Trp_synthase_suA"/>
</dbReference>
<accession>A0A348WH91</accession>
<dbReference type="EC" id="4.2.1.20" evidence="3"/>
<evidence type="ECO:0000256" key="6">
    <source>
        <dbReference type="ARBA" id="ARBA00023141"/>
    </source>
</evidence>
<evidence type="ECO:0000313" key="9">
    <source>
        <dbReference type="EMBL" id="HAR53903.1"/>
    </source>
</evidence>